<dbReference type="InterPro" id="IPR018392">
    <property type="entry name" value="LysM"/>
</dbReference>
<dbReference type="AlphaFoldDB" id="A0A329U0B1"/>
<reference evidence="3 4" key="1">
    <citation type="submission" date="2018-02" db="EMBL/GenBank/DDBJ databases">
        <title>Complete genome sequencing of Faecalibacterium prausnitzii strains isolated from the human gut.</title>
        <authorList>
            <person name="Fitzgerald B.C."/>
            <person name="Shkoporov A.N."/>
            <person name="Ross P.R."/>
            <person name="Hill C."/>
        </authorList>
    </citation>
    <scope>NUCLEOTIDE SEQUENCE [LARGE SCALE GENOMIC DNA]</scope>
    <source>
        <strain evidence="3 4">APC942/32-1</strain>
    </source>
</reference>
<dbReference type="EMBL" id="PRLB01000003">
    <property type="protein sequence ID" value="RAW54680.1"/>
    <property type="molecule type" value="Genomic_DNA"/>
</dbReference>
<gene>
    <name evidence="3" type="ORF">C4N26_04660</name>
</gene>
<protein>
    <submittedName>
        <fullName evidence="3">Uncharacterized protein</fullName>
    </submittedName>
</protein>
<feature type="domain" description="SipL SPOCS" evidence="2">
    <location>
        <begin position="38"/>
        <end position="117"/>
    </location>
</feature>
<name>A0A329U0B1_9FIRM</name>
<dbReference type="RefSeq" id="WP_158400584.1">
    <property type="nucleotide sequence ID" value="NZ_PRLB01000003.1"/>
</dbReference>
<feature type="domain" description="LysM" evidence="1">
    <location>
        <begin position="467"/>
        <end position="503"/>
    </location>
</feature>
<dbReference type="CDD" id="cd00118">
    <property type="entry name" value="LysM"/>
    <property type="match status" value="1"/>
</dbReference>
<dbReference type="Proteomes" id="UP000251144">
    <property type="component" value="Unassembled WGS sequence"/>
</dbReference>
<evidence type="ECO:0000313" key="4">
    <source>
        <dbReference type="Proteomes" id="UP000251144"/>
    </source>
</evidence>
<comment type="caution">
    <text evidence="3">The sequence shown here is derived from an EMBL/GenBank/DDBJ whole genome shotgun (WGS) entry which is preliminary data.</text>
</comment>
<dbReference type="OrthoDB" id="9779340at2"/>
<evidence type="ECO:0000313" key="3">
    <source>
        <dbReference type="EMBL" id="RAW54680.1"/>
    </source>
</evidence>
<sequence length="510" mass="54404">MELKVFRDVLPAAGADCTAKAELPLETELLISDYLPPVQRIVKCFAKPVVLQKQLAPGRLTLEGYLRCTVYYQGEEGAGLCQTEQKLPFTKALELPSFAATAWTACVEGQTEYLNCRAVNPRRIEVRGAYGLVVSVHAQLSTEVITALSEGGIEQKPVTLAGVRRAATLEKLVTIEGALTFPKPPAAILDITGTAEVRELKRMQGKAVAKGVLHVLCGWRAEGDAALRSQTADLPFNQILDADGLSEDCRCLCVLEPVGFAAAEGETTEDGAASTTLTATAMLRLSGWRPYQLQCVADAFSTRFETTLTPQTLATESLLCALDETTVLRGSGPLPDAGAHILACFASFGPVSLTRQEGRAVLTARAVVSAFAENTLGEMECYEKALDYALPLPADLPPDTDAYPECWLSVQDLQCASAGGALDVSLTVRAEGAVLERQTASLVGAVELGDPLAPADPEVSLRICYAQPGEELFAIARRYHVSPGQMLAANDLPDTTARLDEARRLLVPGG</sequence>
<accession>A0A329U0B1</accession>
<dbReference type="InterPro" id="IPR024300">
    <property type="entry name" value="SipL_SPOCS_dom"/>
</dbReference>
<evidence type="ECO:0000259" key="2">
    <source>
        <dbReference type="Pfam" id="PF12673"/>
    </source>
</evidence>
<proteinExistence type="predicted"/>
<dbReference type="Pfam" id="PF01476">
    <property type="entry name" value="LysM"/>
    <property type="match status" value="1"/>
</dbReference>
<evidence type="ECO:0000259" key="1">
    <source>
        <dbReference type="Pfam" id="PF01476"/>
    </source>
</evidence>
<dbReference type="Pfam" id="PF12673">
    <property type="entry name" value="SipL"/>
    <property type="match status" value="1"/>
</dbReference>
<organism evidence="3 4">
    <name type="scientific">Faecalibacterium prausnitzii</name>
    <dbReference type="NCBI Taxonomy" id="853"/>
    <lineage>
        <taxon>Bacteria</taxon>
        <taxon>Bacillati</taxon>
        <taxon>Bacillota</taxon>
        <taxon>Clostridia</taxon>
        <taxon>Eubacteriales</taxon>
        <taxon>Oscillospiraceae</taxon>
        <taxon>Faecalibacterium</taxon>
    </lineage>
</organism>